<accession>J3PBL9</accession>
<reference evidence="2" key="2">
    <citation type="submission" date="2010-07" db="EMBL/GenBank/DDBJ databases">
        <authorList>
            <consortium name="The Broad Institute Genome Sequencing Platform"/>
            <consortium name="Broad Institute Genome Sequencing Center for Infectious Disease"/>
            <person name="Ma L.-J."/>
            <person name="Dead R."/>
            <person name="Young S."/>
            <person name="Zeng Q."/>
            <person name="Koehrsen M."/>
            <person name="Alvarado L."/>
            <person name="Berlin A."/>
            <person name="Chapman S.B."/>
            <person name="Chen Z."/>
            <person name="Freedman E."/>
            <person name="Gellesch M."/>
            <person name="Goldberg J."/>
            <person name="Griggs A."/>
            <person name="Gujja S."/>
            <person name="Heilman E.R."/>
            <person name="Heiman D."/>
            <person name="Hepburn T."/>
            <person name="Howarth C."/>
            <person name="Jen D."/>
            <person name="Larson L."/>
            <person name="Mehta T."/>
            <person name="Neiman D."/>
            <person name="Pearson M."/>
            <person name="Roberts A."/>
            <person name="Saif S."/>
            <person name="Shea T."/>
            <person name="Shenoy N."/>
            <person name="Sisk P."/>
            <person name="Stolte C."/>
            <person name="Sykes S."/>
            <person name="Walk T."/>
            <person name="White J."/>
            <person name="Yandava C."/>
            <person name="Haas B."/>
            <person name="Nusbaum C."/>
            <person name="Birren B."/>
        </authorList>
    </citation>
    <scope>NUCLEOTIDE SEQUENCE</scope>
    <source>
        <strain evidence="2">R3-111a-1</strain>
    </source>
</reference>
<dbReference type="Pfam" id="PF11326">
    <property type="entry name" value="PANTS-like"/>
    <property type="match status" value="1"/>
</dbReference>
<dbReference type="eggNOG" id="ENOG502S4MN">
    <property type="taxonomic scope" value="Eukaryota"/>
</dbReference>
<reference evidence="3" key="5">
    <citation type="submission" date="2018-04" db="UniProtKB">
        <authorList>
            <consortium name="EnsemblFungi"/>
        </authorList>
    </citation>
    <scope>IDENTIFICATION</scope>
    <source>
        <strain evidence="3">R3-111a-1</strain>
    </source>
</reference>
<dbReference type="GeneID" id="20351349"/>
<dbReference type="VEuPathDB" id="FungiDB:GGTG_10891"/>
<reference evidence="3" key="4">
    <citation type="journal article" date="2015" name="G3 (Bethesda)">
        <title>Genome sequences of three phytopathogenic species of the Magnaporthaceae family of fungi.</title>
        <authorList>
            <person name="Okagaki L.H."/>
            <person name="Nunes C.C."/>
            <person name="Sailsbery J."/>
            <person name="Clay B."/>
            <person name="Brown D."/>
            <person name="John T."/>
            <person name="Oh Y."/>
            <person name="Young N."/>
            <person name="Fitzgerald M."/>
            <person name="Haas B.J."/>
            <person name="Zeng Q."/>
            <person name="Young S."/>
            <person name="Adiconis X."/>
            <person name="Fan L."/>
            <person name="Levin J.Z."/>
            <person name="Mitchell T.K."/>
            <person name="Okubara P.A."/>
            <person name="Farman M.L."/>
            <person name="Kohn L.M."/>
            <person name="Birren B."/>
            <person name="Ma L.-J."/>
            <person name="Dean R.A."/>
        </authorList>
    </citation>
    <scope>NUCLEOTIDE SEQUENCE</scope>
    <source>
        <strain evidence="3">R3-111a-1</strain>
    </source>
</reference>
<organism evidence="2">
    <name type="scientific">Gaeumannomyces tritici (strain R3-111a-1)</name>
    <name type="common">Wheat and barley take-all root rot fungus</name>
    <name type="synonym">Gaeumannomyces graminis var. tritici</name>
    <dbReference type="NCBI Taxonomy" id="644352"/>
    <lineage>
        <taxon>Eukaryota</taxon>
        <taxon>Fungi</taxon>
        <taxon>Dikarya</taxon>
        <taxon>Ascomycota</taxon>
        <taxon>Pezizomycotina</taxon>
        <taxon>Sordariomycetes</taxon>
        <taxon>Sordariomycetidae</taxon>
        <taxon>Magnaporthales</taxon>
        <taxon>Magnaporthaceae</taxon>
        <taxon>Gaeumannomyces</taxon>
    </lineage>
</organism>
<protein>
    <recommendedName>
        <fullName evidence="5">Early meiotic induction protein 1</fullName>
    </recommendedName>
</protein>
<dbReference type="EMBL" id="GL385400">
    <property type="protein sequence ID" value="EJT71636.1"/>
    <property type="molecule type" value="Genomic_DNA"/>
</dbReference>
<evidence type="ECO:0008006" key="5">
    <source>
        <dbReference type="Google" id="ProtNLM"/>
    </source>
</evidence>
<keyword evidence="4" id="KW-1185">Reference proteome</keyword>
<feature type="compositionally biased region" description="Polar residues" evidence="1">
    <location>
        <begin position="23"/>
        <end position="38"/>
    </location>
</feature>
<dbReference type="EnsemblFungi" id="EJT71636">
    <property type="protein sequence ID" value="EJT71636"/>
    <property type="gene ID" value="GGTG_10891"/>
</dbReference>
<sequence length="277" mass="29867">MGWFWQSPPRSPAEGKPAPASARSETNAPPKPSQAQDDSSMDPEIAKFLAQFQAELNGGKDASAAPAQAPQRTPAPAPAPRAGPSSSWFSLRSDPPASQDPSAPSSNASARSGAAMSSPHTTASEMSGPEAMAASIEPPPTSCRQAFDLAFHCNGLGGQWNAVYRYGGLRDCSEQWDDFWFCMRVKSYSPELRAAAYGERRREKDLARYGPGMPSSEDVWASRDRKVEPGTEFATPMPTAEQEAGLDSIEWSRADNERRRKIREGLGFVDKGQQAGS</sequence>
<dbReference type="RefSeq" id="XP_009227033.1">
    <property type="nucleotide sequence ID" value="XM_009228769.1"/>
</dbReference>
<feature type="region of interest" description="Disordered" evidence="1">
    <location>
        <begin position="1"/>
        <end position="139"/>
    </location>
</feature>
<reference evidence="2" key="3">
    <citation type="submission" date="2010-09" db="EMBL/GenBank/DDBJ databases">
        <title>Annotation of Gaeumannomyces graminis var. tritici R3-111a-1.</title>
        <authorList>
            <consortium name="The Broad Institute Genome Sequencing Platform"/>
            <person name="Ma L.-J."/>
            <person name="Dead R."/>
            <person name="Young S.K."/>
            <person name="Zeng Q."/>
            <person name="Gargeya S."/>
            <person name="Fitzgerald M."/>
            <person name="Haas B."/>
            <person name="Abouelleil A."/>
            <person name="Alvarado L."/>
            <person name="Arachchi H.M."/>
            <person name="Berlin A."/>
            <person name="Brown A."/>
            <person name="Chapman S.B."/>
            <person name="Chen Z."/>
            <person name="Dunbar C."/>
            <person name="Freedman E."/>
            <person name="Gearin G."/>
            <person name="Gellesch M."/>
            <person name="Goldberg J."/>
            <person name="Griggs A."/>
            <person name="Gujja S."/>
            <person name="Heiman D."/>
            <person name="Howarth C."/>
            <person name="Larson L."/>
            <person name="Lui A."/>
            <person name="MacDonald P.J.P."/>
            <person name="Mehta T."/>
            <person name="Montmayeur A."/>
            <person name="Murphy C."/>
            <person name="Neiman D."/>
            <person name="Pearson M."/>
            <person name="Priest M."/>
            <person name="Roberts A."/>
            <person name="Saif S."/>
            <person name="Shea T."/>
            <person name="Shenoy N."/>
            <person name="Sisk P."/>
            <person name="Stolte C."/>
            <person name="Sykes S."/>
            <person name="Yandava C."/>
            <person name="Wortman J."/>
            <person name="Nusbaum C."/>
            <person name="Birren B."/>
        </authorList>
    </citation>
    <scope>NUCLEOTIDE SEQUENCE</scope>
    <source>
        <strain evidence="2">R3-111a-1</strain>
    </source>
</reference>
<feature type="compositionally biased region" description="Low complexity" evidence="1">
    <location>
        <begin position="62"/>
        <end position="72"/>
    </location>
</feature>
<reference evidence="4" key="1">
    <citation type="submission" date="2010-07" db="EMBL/GenBank/DDBJ databases">
        <title>The genome sequence of Gaeumannomyces graminis var. tritici strain R3-111a-1.</title>
        <authorList>
            <consortium name="The Broad Institute Genome Sequencing Platform"/>
            <person name="Ma L.-J."/>
            <person name="Dead R."/>
            <person name="Young S."/>
            <person name="Zeng Q."/>
            <person name="Koehrsen M."/>
            <person name="Alvarado L."/>
            <person name="Berlin A."/>
            <person name="Chapman S.B."/>
            <person name="Chen Z."/>
            <person name="Freedman E."/>
            <person name="Gellesch M."/>
            <person name="Goldberg J."/>
            <person name="Griggs A."/>
            <person name="Gujja S."/>
            <person name="Heilman E.R."/>
            <person name="Heiman D."/>
            <person name="Hepburn T."/>
            <person name="Howarth C."/>
            <person name="Jen D."/>
            <person name="Larson L."/>
            <person name="Mehta T."/>
            <person name="Neiman D."/>
            <person name="Pearson M."/>
            <person name="Roberts A."/>
            <person name="Saif S."/>
            <person name="Shea T."/>
            <person name="Shenoy N."/>
            <person name="Sisk P."/>
            <person name="Stolte C."/>
            <person name="Sykes S."/>
            <person name="Walk T."/>
            <person name="White J."/>
            <person name="Yandava C."/>
            <person name="Haas B."/>
            <person name="Nusbaum C."/>
            <person name="Birren B."/>
        </authorList>
    </citation>
    <scope>NUCLEOTIDE SEQUENCE [LARGE SCALE GENOMIC DNA]</scope>
    <source>
        <strain evidence="4">R3-111a-1</strain>
    </source>
</reference>
<gene>
    <name evidence="3" type="primary">20351349</name>
    <name evidence="2" type="ORF">GGTG_10891</name>
</gene>
<dbReference type="Proteomes" id="UP000006039">
    <property type="component" value="Unassembled WGS sequence"/>
</dbReference>
<feature type="region of interest" description="Disordered" evidence="1">
    <location>
        <begin position="207"/>
        <end position="252"/>
    </location>
</feature>
<evidence type="ECO:0000256" key="1">
    <source>
        <dbReference type="SAM" id="MobiDB-lite"/>
    </source>
</evidence>
<evidence type="ECO:0000313" key="3">
    <source>
        <dbReference type="EnsemblFungi" id="EJT71636"/>
    </source>
</evidence>
<dbReference type="PANTHER" id="PTHR28052">
    <property type="entry name" value="UPF0545 PROTEIN C22ORF39"/>
    <property type="match status" value="1"/>
</dbReference>
<evidence type="ECO:0000313" key="2">
    <source>
        <dbReference type="EMBL" id="EJT71636.1"/>
    </source>
</evidence>
<feature type="compositionally biased region" description="Low complexity" evidence="1">
    <location>
        <begin position="82"/>
        <end position="119"/>
    </location>
</feature>
<name>J3PBL9_GAET3</name>
<dbReference type="AlphaFoldDB" id="J3PBL9"/>
<proteinExistence type="predicted"/>
<feature type="compositionally biased region" description="Basic and acidic residues" evidence="1">
    <location>
        <begin position="220"/>
        <end position="229"/>
    </location>
</feature>
<dbReference type="InterPro" id="IPR021475">
    <property type="entry name" value="Pants/Emi1-like"/>
</dbReference>
<dbReference type="STRING" id="644352.J3PBL9"/>
<evidence type="ECO:0000313" key="4">
    <source>
        <dbReference type="Proteomes" id="UP000006039"/>
    </source>
</evidence>
<dbReference type="HOGENOM" id="CLU_074897_0_0_1"/>
<dbReference type="OrthoDB" id="2017405at2759"/>
<dbReference type="PANTHER" id="PTHR28052:SF1">
    <property type="entry name" value="UPF0545 PROTEIN C22ORF39"/>
    <property type="match status" value="1"/>
</dbReference>